<dbReference type="KEGG" id="fpf:DCC35_08370"/>
<evidence type="ECO:0000313" key="1">
    <source>
        <dbReference type="EMBL" id="QCK14753.1"/>
    </source>
</evidence>
<dbReference type="RefSeq" id="WP_137090340.1">
    <property type="nucleotide sequence ID" value="NZ_CP028923.1"/>
</dbReference>
<sequence length="145" mass="16851">MDTINTTNSQLVKSFNNADLYFSNDHNSVLIVKSTQNYIPENQFREIFNYVTDTVLLKNKVKKLVFDKRSLSVFNQPSMEWYYTQWKKKASSLGLKVHRKILPNDDLFNKSVKIGREGITAKYPDAAFNNLDIQYRDSLEEAISS</sequence>
<reference evidence="1 2" key="1">
    <citation type="submission" date="2018-04" db="EMBL/GenBank/DDBJ databases">
        <title>Complete genome uncultured novel isolate.</title>
        <authorList>
            <person name="Merlino G."/>
        </authorList>
    </citation>
    <scope>NUCLEOTIDE SEQUENCE [LARGE SCALE GENOMIC DNA]</scope>
    <source>
        <strain evidence="2">R1DC9</strain>
    </source>
</reference>
<gene>
    <name evidence="1" type="ORF">DCC35_08370</name>
</gene>
<dbReference type="Proteomes" id="UP000298616">
    <property type="component" value="Chromosome"/>
</dbReference>
<dbReference type="AlphaFoldDB" id="A0A4D7JID8"/>
<protein>
    <submittedName>
        <fullName evidence="1">Uncharacterized protein</fullName>
    </submittedName>
</protein>
<name>A0A4D7JID8_9BACT</name>
<accession>A0A4D7JID8</accession>
<evidence type="ECO:0000313" key="2">
    <source>
        <dbReference type="Proteomes" id="UP000298616"/>
    </source>
</evidence>
<proteinExistence type="predicted"/>
<dbReference type="OrthoDB" id="979413at2"/>
<organism evidence="1 2">
    <name type="scientific">Mangrovivirga cuniculi</name>
    <dbReference type="NCBI Taxonomy" id="2715131"/>
    <lineage>
        <taxon>Bacteria</taxon>
        <taxon>Pseudomonadati</taxon>
        <taxon>Bacteroidota</taxon>
        <taxon>Cytophagia</taxon>
        <taxon>Cytophagales</taxon>
        <taxon>Mangrovivirgaceae</taxon>
        <taxon>Mangrovivirga</taxon>
    </lineage>
</organism>
<dbReference type="EMBL" id="CP028923">
    <property type="protein sequence ID" value="QCK14753.1"/>
    <property type="molecule type" value="Genomic_DNA"/>
</dbReference>
<keyword evidence="2" id="KW-1185">Reference proteome</keyword>